<feature type="binding site" evidence="9">
    <location>
        <position position="508"/>
    </location>
    <ligand>
        <name>Mg(2+)</name>
        <dbReference type="ChEBI" id="CHEBI:18420"/>
        <label>1</label>
        <note>catalytic</note>
    </ligand>
</feature>
<keyword evidence="4 9" id="KW-0479">Metal-binding</keyword>
<keyword evidence="6 9" id="KW-0460">Magnesium</keyword>
<dbReference type="PANTHER" id="PTHR43200">
    <property type="entry name" value="PHOSPHATASE"/>
    <property type="match status" value="1"/>
</dbReference>
<dbReference type="PROSITE" id="PS00629">
    <property type="entry name" value="IMP_1"/>
    <property type="match status" value="1"/>
</dbReference>
<evidence type="ECO:0000256" key="6">
    <source>
        <dbReference type="ARBA" id="ARBA00022842"/>
    </source>
</evidence>
<dbReference type="EMBL" id="JACMSC010000005">
    <property type="protein sequence ID" value="KAG6520319.1"/>
    <property type="molecule type" value="Genomic_DNA"/>
</dbReference>
<protein>
    <recommendedName>
        <fullName evidence="3">3'(2'),5'-bisphosphate nucleotidase</fullName>
        <ecNumber evidence="3">3.1.3.7</ecNumber>
    </recommendedName>
</protein>
<name>A0A8J5LLA3_ZINOF</name>
<dbReference type="GO" id="GO:0046872">
    <property type="term" value="F:metal ion binding"/>
    <property type="evidence" value="ECO:0007669"/>
    <property type="project" value="UniProtKB-KW"/>
</dbReference>
<accession>A0A8J5LLA3</accession>
<evidence type="ECO:0000313" key="10">
    <source>
        <dbReference type="EMBL" id="KAG6520319.1"/>
    </source>
</evidence>
<dbReference type="Pfam" id="PF00459">
    <property type="entry name" value="Inositol_P"/>
    <property type="match status" value="1"/>
</dbReference>
<dbReference type="GO" id="GO:0046854">
    <property type="term" value="P:phosphatidylinositol phosphate biosynthetic process"/>
    <property type="evidence" value="ECO:0007669"/>
    <property type="project" value="InterPro"/>
</dbReference>
<keyword evidence="5" id="KW-0378">Hydrolase</keyword>
<dbReference type="GO" id="GO:0000103">
    <property type="term" value="P:sulfate assimilation"/>
    <property type="evidence" value="ECO:0007669"/>
    <property type="project" value="TreeGrafter"/>
</dbReference>
<dbReference type="FunFam" id="3.40.190.80:FF:000003">
    <property type="entry name" value="PAP-specific phosphatase HAL2-like"/>
    <property type="match status" value="1"/>
</dbReference>
<evidence type="ECO:0000256" key="5">
    <source>
        <dbReference type="ARBA" id="ARBA00022801"/>
    </source>
</evidence>
<dbReference type="PROSITE" id="PS00630">
    <property type="entry name" value="IMP_2"/>
    <property type="match status" value="1"/>
</dbReference>
<dbReference type="Proteomes" id="UP000734854">
    <property type="component" value="Unassembled WGS sequence"/>
</dbReference>
<dbReference type="AlphaFoldDB" id="A0A8J5LLA3"/>
<feature type="binding site" evidence="9">
    <location>
        <position position="337"/>
    </location>
    <ligand>
        <name>Mg(2+)</name>
        <dbReference type="ChEBI" id="CHEBI:18420"/>
        <label>1</label>
        <note>catalytic</note>
    </ligand>
</feature>
<sequence length="571" mass="62788">MMAEICPTRSARAVVAFRTEPERRRLLCFLPKIASFACANIVSGARRVLVGPSYAASSDRGLGLSEGDASSSSKLSSLLGFPRMKEEEEEKYARELDAAVRVVQMACSLCQRVQSGLVAREKGKVTSKEDNSPVTVAVTSLHGLHKESKGSHFCVKMLLSFLPLSNSPVSCLREGINWFSSRLLEIEGLLVVDEGNQKLTWSLTEYSSHKLDEPQKLFIVVSQALVIKELHIRRSCTQMSINWGVQALVSWLLSNYFGSEHISIVAEEDVSTLSREDGTVLLQSVTSSVNECLFEAPKYGLKAPLKPLEAHEILDAIRSCNSTGGSKGRFWVLDPVDGTLGFVREDQYAVALALIEDGEVVLGALGCPNYPRRKEWLNYHQRYYRLMTTLSPPASGSWHKGCVMYARKGTGEAWMQPLIHDFEKFDWHNSARMIRVSSITDPASATFCEPVEKANSSHSFTAGLAHSVGLRKQPLRVYSMVKYAAIARGDAEIFMKFARAGYKEKVWDHAAGSVIIQEAGGVVTDAGGRTLDFSKGIYLEGLDRGIIACSGPLLHEKILKAVDASWGSSNL</sequence>
<dbReference type="PANTHER" id="PTHR43200:SF17">
    <property type="entry name" value="3'(2'),5'-BISPHOSPHATE NUCLEOTIDASE"/>
    <property type="match status" value="1"/>
</dbReference>
<comment type="catalytic activity">
    <reaction evidence="7">
        <text>adenosine 3',5'-bisphosphate + H2O = AMP + phosphate</text>
        <dbReference type="Rhea" id="RHEA:10040"/>
        <dbReference type="ChEBI" id="CHEBI:15377"/>
        <dbReference type="ChEBI" id="CHEBI:43474"/>
        <dbReference type="ChEBI" id="CHEBI:58343"/>
        <dbReference type="ChEBI" id="CHEBI:456215"/>
        <dbReference type="EC" id="3.1.3.7"/>
    </reaction>
    <physiologicalReaction direction="left-to-right" evidence="7">
        <dbReference type="Rhea" id="RHEA:10041"/>
    </physiologicalReaction>
</comment>
<organism evidence="10 11">
    <name type="scientific">Zingiber officinale</name>
    <name type="common">Ginger</name>
    <name type="synonym">Amomum zingiber</name>
    <dbReference type="NCBI Taxonomy" id="94328"/>
    <lineage>
        <taxon>Eukaryota</taxon>
        <taxon>Viridiplantae</taxon>
        <taxon>Streptophyta</taxon>
        <taxon>Embryophyta</taxon>
        <taxon>Tracheophyta</taxon>
        <taxon>Spermatophyta</taxon>
        <taxon>Magnoliopsida</taxon>
        <taxon>Liliopsida</taxon>
        <taxon>Zingiberales</taxon>
        <taxon>Zingiberaceae</taxon>
        <taxon>Zingiber</taxon>
    </lineage>
</organism>
<dbReference type="Gene3D" id="3.40.190.80">
    <property type="match status" value="1"/>
</dbReference>
<dbReference type="PRINTS" id="PR00377">
    <property type="entry name" value="IMPHPHTASES"/>
</dbReference>
<dbReference type="NCBIfam" id="TIGR01330">
    <property type="entry name" value="bisphos_HAL2"/>
    <property type="match status" value="1"/>
</dbReference>
<dbReference type="SUPFAM" id="SSF56655">
    <property type="entry name" value="Carbohydrate phosphatase"/>
    <property type="match status" value="1"/>
</dbReference>
<keyword evidence="11" id="KW-1185">Reference proteome</keyword>
<dbReference type="InterPro" id="IPR051090">
    <property type="entry name" value="Inositol_monoP_superfamily"/>
</dbReference>
<dbReference type="InterPro" id="IPR000760">
    <property type="entry name" value="Inositol_monophosphatase-like"/>
</dbReference>
<dbReference type="InterPro" id="IPR020550">
    <property type="entry name" value="Inositol_monophosphatase_CS"/>
</dbReference>
<dbReference type="InterPro" id="IPR006239">
    <property type="entry name" value="DPNP"/>
</dbReference>
<evidence type="ECO:0000256" key="4">
    <source>
        <dbReference type="ARBA" id="ARBA00022723"/>
    </source>
</evidence>
<comment type="cofactor">
    <cofactor evidence="1 9">
        <name>Mg(2+)</name>
        <dbReference type="ChEBI" id="CHEBI:18420"/>
    </cofactor>
</comment>
<comment type="caution">
    <text evidence="10">The sequence shown here is derived from an EMBL/GenBank/DDBJ whole genome shotgun (WGS) entry which is preliminary data.</text>
</comment>
<evidence type="ECO:0000256" key="8">
    <source>
        <dbReference type="ARBA" id="ARBA00044484"/>
    </source>
</evidence>
<reference evidence="10 11" key="1">
    <citation type="submission" date="2020-08" db="EMBL/GenBank/DDBJ databases">
        <title>Plant Genome Project.</title>
        <authorList>
            <person name="Zhang R.-G."/>
        </authorList>
    </citation>
    <scope>NUCLEOTIDE SEQUENCE [LARGE SCALE GENOMIC DNA]</scope>
    <source>
        <tissue evidence="10">Rhizome</tissue>
    </source>
</reference>
<feature type="binding site" evidence="9">
    <location>
        <position position="267"/>
    </location>
    <ligand>
        <name>Mg(2+)</name>
        <dbReference type="ChEBI" id="CHEBI:18420"/>
        <label>1</label>
        <note>catalytic</note>
    </ligand>
</feature>
<evidence type="ECO:0000313" key="11">
    <source>
        <dbReference type="Proteomes" id="UP000734854"/>
    </source>
</evidence>
<dbReference type="InterPro" id="IPR020583">
    <property type="entry name" value="Inositol_monoP_metal-BS"/>
</dbReference>
<dbReference type="EC" id="3.1.3.7" evidence="3"/>
<evidence type="ECO:0000256" key="3">
    <source>
        <dbReference type="ARBA" id="ARBA00012633"/>
    </source>
</evidence>
<comment type="catalytic activity">
    <reaction evidence="8">
        <text>3'-phosphoadenylyl sulfate + H2O = adenosine 5'-phosphosulfate + phosphate</text>
        <dbReference type="Rhea" id="RHEA:77639"/>
        <dbReference type="ChEBI" id="CHEBI:15377"/>
        <dbReference type="ChEBI" id="CHEBI:43474"/>
        <dbReference type="ChEBI" id="CHEBI:58243"/>
        <dbReference type="ChEBI" id="CHEBI:58339"/>
        <dbReference type="EC" id="3.1.3.7"/>
    </reaction>
    <physiologicalReaction direction="left-to-right" evidence="8">
        <dbReference type="Rhea" id="RHEA:77640"/>
    </physiologicalReaction>
</comment>
<dbReference type="Gene3D" id="3.30.540.10">
    <property type="entry name" value="Fructose-1,6-Bisphosphatase, subunit A, domain 1"/>
    <property type="match status" value="1"/>
</dbReference>
<evidence type="ECO:0000256" key="1">
    <source>
        <dbReference type="ARBA" id="ARBA00001946"/>
    </source>
</evidence>
<dbReference type="GO" id="GO:0008441">
    <property type="term" value="F:3'(2'),5'-bisphosphate nucleotidase activity"/>
    <property type="evidence" value="ECO:0007669"/>
    <property type="project" value="UniProtKB-EC"/>
</dbReference>
<evidence type="ECO:0000256" key="7">
    <source>
        <dbReference type="ARBA" id="ARBA00044479"/>
    </source>
</evidence>
<gene>
    <name evidence="10" type="ORF">ZIOFF_017368</name>
</gene>
<evidence type="ECO:0000256" key="2">
    <source>
        <dbReference type="ARBA" id="ARBA00009759"/>
    </source>
</evidence>
<dbReference type="CDD" id="cd01517">
    <property type="entry name" value="PAP_phosphatase"/>
    <property type="match status" value="1"/>
</dbReference>
<comment type="similarity">
    <text evidence="2">Belongs to the inositol monophosphatase superfamily.</text>
</comment>
<feature type="binding site" evidence="9">
    <location>
        <position position="334"/>
    </location>
    <ligand>
        <name>Mg(2+)</name>
        <dbReference type="ChEBI" id="CHEBI:18420"/>
        <label>1</label>
        <note>catalytic</note>
    </ligand>
</feature>
<proteinExistence type="inferred from homology"/>
<evidence type="ECO:0000256" key="9">
    <source>
        <dbReference type="PIRSR" id="PIRSR600760-2"/>
    </source>
</evidence>